<proteinExistence type="predicted"/>
<evidence type="ECO:0000313" key="3">
    <source>
        <dbReference type="Proteomes" id="UP000574690"/>
    </source>
</evidence>
<dbReference type="EMBL" id="JABFXE010000840">
    <property type="protein sequence ID" value="NUQ90740.1"/>
    <property type="molecule type" value="Genomic_DNA"/>
</dbReference>
<comment type="caution">
    <text evidence="2">The sequence shown here is derived from an EMBL/GenBank/DDBJ whole genome shotgun (WGS) entry which is preliminary data.</text>
</comment>
<dbReference type="Proteomes" id="UP000574690">
    <property type="component" value="Unassembled WGS sequence"/>
</dbReference>
<sequence>MTDPIDMSDKPRHTGWGSRTDAEGGTDLSPADLLRARRDADPIYSRYKSFFDTVEASGEPLERLFDGDASRDDLAVLAQSLISLYLQMSDVVDIAFANRSGPDPSYIAGELVSLGLDFVLALVQPLQDAVGMATGNPERIGVSAAMWSETASALDILSQRLSGAAAAALDVEWQGAARDAAIQRLAEFQEAVFTARIVATLLQELMERTAEFVQALQNRAKTMYAEAVGDVVGLVMTVLGNYAALVDVLWSARGKFTKAALDILNMVLQGYRIHKALSLLTDELAEEFEKTTALLDRLAACR</sequence>
<gene>
    <name evidence="2" type="ORF">HOQ43_20035</name>
</gene>
<feature type="region of interest" description="Disordered" evidence="1">
    <location>
        <begin position="1"/>
        <end position="31"/>
    </location>
</feature>
<accession>A0A850CFQ9</accession>
<reference evidence="2 3" key="1">
    <citation type="submission" date="2020-05" db="EMBL/GenBank/DDBJ databases">
        <title>DNA-SIP metagenomic assembled genomes.</title>
        <authorList>
            <person name="Yu J."/>
        </authorList>
    </citation>
    <scope>NUCLEOTIDE SEQUENCE [LARGE SCALE GENOMIC DNA]</scope>
    <source>
        <strain evidence="2">Bin5.27</strain>
    </source>
</reference>
<protein>
    <submittedName>
        <fullName evidence="2">Uncharacterized protein</fullName>
    </submittedName>
</protein>
<organism evidence="2 3">
    <name type="scientific">Glycomyces artemisiae</name>
    <dbReference type="NCBI Taxonomy" id="1076443"/>
    <lineage>
        <taxon>Bacteria</taxon>
        <taxon>Bacillati</taxon>
        <taxon>Actinomycetota</taxon>
        <taxon>Actinomycetes</taxon>
        <taxon>Glycomycetales</taxon>
        <taxon>Glycomycetaceae</taxon>
        <taxon>Glycomyces</taxon>
    </lineage>
</organism>
<dbReference type="AlphaFoldDB" id="A0A850CFQ9"/>
<evidence type="ECO:0000256" key="1">
    <source>
        <dbReference type="SAM" id="MobiDB-lite"/>
    </source>
</evidence>
<name>A0A850CFQ9_9ACTN</name>
<evidence type="ECO:0000313" key="2">
    <source>
        <dbReference type="EMBL" id="NUQ90740.1"/>
    </source>
</evidence>